<feature type="transmembrane region" description="Helical" evidence="7">
    <location>
        <begin position="462"/>
        <end position="483"/>
    </location>
</feature>
<evidence type="ECO:0000313" key="10">
    <source>
        <dbReference type="Proteomes" id="UP000605676"/>
    </source>
</evidence>
<keyword evidence="10" id="KW-1185">Reference proteome</keyword>
<feature type="transmembrane region" description="Helical" evidence="7">
    <location>
        <begin position="12"/>
        <end position="30"/>
    </location>
</feature>
<evidence type="ECO:0000256" key="7">
    <source>
        <dbReference type="SAM" id="Phobius"/>
    </source>
</evidence>
<sequence>MKDKLQIIYKPAILTLIVLVIGYTSLHWLIFIELELFSLKKMILDFGIPITLAGLVAWIYIRPKLKILDLEISTGSMIDFCTMLVWMGITAPMIIAQNYIQTSTGKLTELTSINEINNYEETKYYTLDHYYIDKSNIGVYHDYEVVTTKSSSKLHMMLYVAMPIYESEDNVNLKSPIGWLGHEYRETISNRLSSEQKETKNKEFTEESQTDFNDREFSKFNYFDRLGNSKEFDGFSNAIKANKRFKRTDVILVGENEPFSERNGNRLFWIFGSSLISCVVWLIMILIPSYDTRELNRIKAGKPDREAQQDLKDFLGYITFKDGYVITPLILYGIVLMYLIMTFGGYGFLSFKGQDLIKFGANYGPITKGGEWWRLLTCVFLHGGIMHLILNISGLVFVSFVLEPFLGQVKYLLLFLVTGILASVTSLWWHDSTISIGASGAIFGLYGAFISLMLTKSISDEIGGFFLTFSLIFIGINLLFGLSGGIDNAAHIGGLLSGFICGLILYPIILIEKKTKESTAANNGS</sequence>
<feature type="transmembrane region" description="Helical" evidence="7">
    <location>
        <begin position="436"/>
        <end position="455"/>
    </location>
</feature>
<dbReference type="EMBL" id="JAENRR010000080">
    <property type="protein sequence ID" value="MBK3519617.1"/>
    <property type="molecule type" value="Genomic_DNA"/>
</dbReference>
<dbReference type="Proteomes" id="UP000605676">
    <property type="component" value="Unassembled WGS sequence"/>
</dbReference>
<dbReference type="GO" id="GO:0008233">
    <property type="term" value="F:peptidase activity"/>
    <property type="evidence" value="ECO:0007669"/>
    <property type="project" value="UniProtKB-KW"/>
</dbReference>
<evidence type="ECO:0000256" key="2">
    <source>
        <dbReference type="ARBA" id="ARBA00009045"/>
    </source>
</evidence>
<dbReference type="Pfam" id="PF01694">
    <property type="entry name" value="Rhomboid"/>
    <property type="match status" value="1"/>
</dbReference>
<evidence type="ECO:0000256" key="3">
    <source>
        <dbReference type="ARBA" id="ARBA00022692"/>
    </source>
</evidence>
<feature type="transmembrane region" description="Helical" evidence="7">
    <location>
        <begin position="489"/>
        <end position="509"/>
    </location>
</feature>
<keyword evidence="9" id="KW-0645">Protease</keyword>
<dbReference type="Gene3D" id="1.20.1540.10">
    <property type="entry name" value="Rhomboid-like"/>
    <property type="match status" value="1"/>
</dbReference>
<evidence type="ECO:0000259" key="8">
    <source>
        <dbReference type="Pfam" id="PF01694"/>
    </source>
</evidence>
<feature type="transmembrane region" description="Helical" evidence="7">
    <location>
        <begin position="42"/>
        <end position="61"/>
    </location>
</feature>
<evidence type="ECO:0000313" key="9">
    <source>
        <dbReference type="EMBL" id="MBK3519617.1"/>
    </source>
</evidence>
<dbReference type="GO" id="GO:0006508">
    <property type="term" value="P:proteolysis"/>
    <property type="evidence" value="ECO:0007669"/>
    <property type="project" value="UniProtKB-KW"/>
</dbReference>
<comment type="caution">
    <text evidence="9">The sequence shown here is derived from an EMBL/GenBank/DDBJ whole genome shotgun (WGS) entry which is preliminary data.</text>
</comment>
<organism evidence="9 10">
    <name type="scientific">Carboxylicivirga marina</name>
    <dbReference type="NCBI Taxonomy" id="2800988"/>
    <lineage>
        <taxon>Bacteria</taxon>
        <taxon>Pseudomonadati</taxon>
        <taxon>Bacteroidota</taxon>
        <taxon>Bacteroidia</taxon>
        <taxon>Marinilabiliales</taxon>
        <taxon>Marinilabiliaceae</taxon>
        <taxon>Carboxylicivirga</taxon>
    </lineage>
</organism>
<dbReference type="SUPFAM" id="SSF144091">
    <property type="entry name" value="Rhomboid-like"/>
    <property type="match status" value="1"/>
</dbReference>
<feature type="transmembrane region" description="Helical" evidence="7">
    <location>
        <begin position="411"/>
        <end position="430"/>
    </location>
</feature>
<evidence type="ECO:0000256" key="6">
    <source>
        <dbReference type="ARBA" id="ARBA00023136"/>
    </source>
</evidence>
<keyword evidence="6 7" id="KW-0472">Membrane</keyword>
<keyword evidence="5 7" id="KW-1133">Transmembrane helix</keyword>
<feature type="transmembrane region" description="Helical" evidence="7">
    <location>
        <begin position="81"/>
        <end position="100"/>
    </location>
</feature>
<dbReference type="RefSeq" id="WP_200466836.1">
    <property type="nucleotide sequence ID" value="NZ_JAENRR010000080.1"/>
</dbReference>
<comment type="subcellular location">
    <subcellularLocation>
        <location evidence="1">Membrane</location>
        <topology evidence="1">Multi-pass membrane protein</topology>
    </subcellularLocation>
</comment>
<dbReference type="PANTHER" id="PTHR43731">
    <property type="entry name" value="RHOMBOID PROTEASE"/>
    <property type="match status" value="1"/>
</dbReference>
<dbReference type="PANTHER" id="PTHR43731:SF14">
    <property type="entry name" value="PRESENILIN-ASSOCIATED RHOMBOID-LIKE PROTEIN, MITOCHONDRIAL"/>
    <property type="match status" value="1"/>
</dbReference>
<evidence type="ECO:0000256" key="4">
    <source>
        <dbReference type="ARBA" id="ARBA00022801"/>
    </source>
</evidence>
<dbReference type="InterPro" id="IPR035952">
    <property type="entry name" value="Rhomboid-like_sf"/>
</dbReference>
<feature type="domain" description="Peptidase S54 rhomboid" evidence="8">
    <location>
        <begin position="370"/>
        <end position="506"/>
    </location>
</feature>
<dbReference type="InterPro" id="IPR022764">
    <property type="entry name" value="Peptidase_S54_rhomboid_dom"/>
</dbReference>
<protein>
    <submittedName>
        <fullName evidence="9">Rhomboid family intramembrane serine protease</fullName>
    </submittedName>
</protein>
<proteinExistence type="inferred from homology"/>
<dbReference type="InterPro" id="IPR050925">
    <property type="entry name" value="Rhomboid_protease_S54"/>
</dbReference>
<feature type="transmembrane region" description="Helical" evidence="7">
    <location>
        <begin position="379"/>
        <end position="402"/>
    </location>
</feature>
<feature type="transmembrane region" description="Helical" evidence="7">
    <location>
        <begin position="267"/>
        <end position="287"/>
    </location>
</feature>
<reference evidence="9 10" key="1">
    <citation type="submission" date="2021-01" db="EMBL/GenBank/DDBJ databases">
        <title>Carboxyliciviraga sp.nov., isolated from coastal sediments.</title>
        <authorList>
            <person name="Lu D."/>
            <person name="Zhang T."/>
        </authorList>
    </citation>
    <scope>NUCLEOTIDE SEQUENCE [LARGE SCALE GENOMIC DNA]</scope>
    <source>
        <strain evidence="9 10">N1Y132</strain>
    </source>
</reference>
<comment type="similarity">
    <text evidence="2">Belongs to the peptidase S54 family.</text>
</comment>
<gene>
    <name evidence="9" type="ORF">JIV24_19900</name>
</gene>
<accession>A0ABS1HPL1</accession>
<evidence type="ECO:0000256" key="5">
    <source>
        <dbReference type="ARBA" id="ARBA00022989"/>
    </source>
</evidence>
<keyword evidence="3 7" id="KW-0812">Transmembrane</keyword>
<name>A0ABS1HPL1_9BACT</name>
<evidence type="ECO:0000256" key="1">
    <source>
        <dbReference type="ARBA" id="ARBA00004141"/>
    </source>
</evidence>
<feature type="transmembrane region" description="Helical" evidence="7">
    <location>
        <begin position="329"/>
        <end position="349"/>
    </location>
</feature>
<keyword evidence="4" id="KW-0378">Hydrolase</keyword>